<accession>A0A8B7Y4Z8</accession>
<protein>
    <submittedName>
        <fullName evidence="3">Uncharacterized protein LOC110977629</fullName>
    </submittedName>
</protein>
<evidence type="ECO:0000313" key="3">
    <source>
        <dbReference type="RefSeq" id="XP_022087612.1"/>
    </source>
</evidence>
<keyword evidence="2" id="KW-1185">Reference proteome</keyword>
<dbReference type="AlphaFoldDB" id="A0A8B7Y4Z8"/>
<dbReference type="RefSeq" id="XP_022087612.1">
    <property type="nucleotide sequence ID" value="XM_022231920.1"/>
</dbReference>
<evidence type="ECO:0000313" key="2">
    <source>
        <dbReference type="Proteomes" id="UP000694845"/>
    </source>
</evidence>
<dbReference type="KEGG" id="aplc:110977629"/>
<dbReference type="Pfam" id="PF05380">
    <property type="entry name" value="Peptidase_A17"/>
    <property type="match status" value="1"/>
</dbReference>
<organism evidence="2 3">
    <name type="scientific">Acanthaster planci</name>
    <name type="common">Crown-of-thorns starfish</name>
    <dbReference type="NCBI Taxonomy" id="133434"/>
    <lineage>
        <taxon>Eukaryota</taxon>
        <taxon>Metazoa</taxon>
        <taxon>Echinodermata</taxon>
        <taxon>Eleutherozoa</taxon>
        <taxon>Asterozoa</taxon>
        <taxon>Asteroidea</taxon>
        <taxon>Valvatacea</taxon>
        <taxon>Valvatida</taxon>
        <taxon>Acanthasteridae</taxon>
        <taxon>Acanthaster</taxon>
    </lineage>
</organism>
<dbReference type="PANTHER" id="PTHR47331:SF1">
    <property type="entry name" value="GAG-LIKE PROTEIN"/>
    <property type="match status" value="1"/>
</dbReference>
<sequence>MQKLWQLGVDWDDDLHPDVKTEWKRFFTELESLNGVSFERCLMPKPDRPVELIVFSDASEEAFGAVAYTRCENDDRTFEVRFVAAKSRVSPLKCLTIPRLELQAAALASRLYASVVKETSTEFARAIFLSDSVIVLSWIRRQSRQFKPFVSNRVAEIQSQTDPSDWRHIPGEINIADKISRGVRVQDLQGSWKDGPEFLREPEEKWPKSLPKAEESEVDKEKRTEKTVLLMKKADDHDAIDCNKFSRWRKLIRVTAYVFRFILNLKTKRRANDGPLTVEELTTAENHWLFEAQKPLHERLKKGEFKSLSPFVRDGMILVGGRGHHGKLSYDRQHPVLLPRSHHVSYLITKDIHERGHYGVATTTTKVRSKYSVTGGTSLAKKVKYRCVMCRAFEHKPEMQYMASLPSERMAPFTPPFYYTACDYFGPFAVKVGRNKTAKNME</sequence>
<dbReference type="PANTHER" id="PTHR47331">
    <property type="entry name" value="PHD-TYPE DOMAIN-CONTAINING PROTEIN"/>
    <property type="match status" value="1"/>
</dbReference>
<dbReference type="OrthoDB" id="10049357at2759"/>
<gene>
    <name evidence="3" type="primary">LOC110977629</name>
</gene>
<dbReference type="InterPro" id="IPR008042">
    <property type="entry name" value="Retrotrans_Pao"/>
</dbReference>
<proteinExistence type="predicted"/>
<dbReference type="Proteomes" id="UP000694845">
    <property type="component" value="Unplaced"/>
</dbReference>
<dbReference type="OMA" id="EICTING"/>
<feature type="region of interest" description="Disordered" evidence="1">
    <location>
        <begin position="197"/>
        <end position="218"/>
    </location>
</feature>
<dbReference type="GeneID" id="110977629"/>
<reference evidence="3" key="1">
    <citation type="submission" date="2025-08" db="UniProtKB">
        <authorList>
            <consortium name="RefSeq"/>
        </authorList>
    </citation>
    <scope>IDENTIFICATION</scope>
</reference>
<name>A0A8B7Y4Z8_ACAPL</name>
<evidence type="ECO:0000256" key="1">
    <source>
        <dbReference type="SAM" id="MobiDB-lite"/>
    </source>
</evidence>